<dbReference type="SMART" id="SM00827">
    <property type="entry name" value="PKS_AT"/>
    <property type="match status" value="1"/>
</dbReference>
<dbReference type="InterPro" id="IPR016035">
    <property type="entry name" value="Acyl_Trfase/lysoPLipase"/>
</dbReference>
<dbReference type="RefSeq" id="WP_189077630.1">
    <property type="nucleotide sequence ID" value="NZ_BMMX01000001.1"/>
</dbReference>
<reference evidence="10" key="2">
    <citation type="submission" date="2020-09" db="EMBL/GenBank/DDBJ databases">
        <authorList>
            <person name="Sun Q."/>
            <person name="Zhou Y."/>
        </authorList>
    </citation>
    <scope>NUCLEOTIDE SEQUENCE</scope>
    <source>
        <strain evidence="10">CGMCC 4.7299</strain>
    </source>
</reference>
<protein>
    <recommendedName>
        <fullName evidence="12">Acyl transferase domain-containing protein</fullName>
    </recommendedName>
</protein>
<dbReference type="AlphaFoldDB" id="A0A8J3BWR4"/>
<gene>
    <name evidence="10" type="ORF">GCM10012284_08280</name>
</gene>
<reference evidence="10" key="1">
    <citation type="journal article" date="2014" name="Int. J. Syst. Evol. Microbiol.">
        <title>Complete genome sequence of Corynebacterium casei LMG S-19264T (=DSM 44701T), isolated from a smear-ripened cheese.</title>
        <authorList>
            <consortium name="US DOE Joint Genome Institute (JGI-PGF)"/>
            <person name="Walter F."/>
            <person name="Albersmeier A."/>
            <person name="Kalinowski J."/>
            <person name="Ruckert C."/>
        </authorList>
    </citation>
    <scope>NUCLEOTIDE SEQUENCE</scope>
    <source>
        <strain evidence="10">CGMCC 4.7299</strain>
    </source>
</reference>
<dbReference type="InterPro" id="IPR016039">
    <property type="entry name" value="Thiolase-like"/>
</dbReference>
<dbReference type="InterPro" id="IPR050091">
    <property type="entry name" value="PKS_NRPS_Biosynth_Enz"/>
</dbReference>
<name>A0A8J3BWR4_9ACTN</name>
<dbReference type="Gene3D" id="3.40.50.1820">
    <property type="entry name" value="alpha/beta hydrolase"/>
    <property type="match status" value="1"/>
</dbReference>
<dbReference type="PROSITE" id="PS50075">
    <property type="entry name" value="CARRIER"/>
    <property type="match status" value="1"/>
</dbReference>
<dbReference type="SMART" id="SM00823">
    <property type="entry name" value="PKS_PP"/>
    <property type="match status" value="1"/>
</dbReference>
<evidence type="ECO:0000256" key="4">
    <source>
        <dbReference type="ARBA" id="ARBA00022832"/>
    </source>
</evidence>
<dbReference type="InterPro" id="IPR009081">
    <property type="entry name" value="PP-bd_ACP"/>
</dbReference>
<dbReference type="GO" id="GO:0004315">
    <property type="term" value="F:3-oxoacyl-[acyl-carrier-protein] synthase activity"/>
    <property type="evidence" value="ECO:0007669"/>
    <property type="project" value="InterPro"/>
</dbReference>
<dbReference type="Gene3D" id="3.40.366.10">
    <property type="entry name" value="Malonyl-Coenzyme A Acyl Carrier Protein, domain 2"/>
    <property type="match status" value="1"/>
</dbReference>
<dbReference type="Pfam" id="PF00550">
    <property type="entry name" value="PP-binding"/>
    <property type="match status" value="1"/>
</dbReference>
<dbReference type="Gene3D" id="3.40.47.10">
    <property type="match status" value="1"/>
</dbReference>
<keyword evidence="11" id="KW-1185">Reference proteome</keyword>
<keyword evidence="2" id="KW-0597">Phosphoprotein</keyword>
<accession>A0A8J3BWR4</accession>
<dbReference type="Gene3D" id="1.10.1240.100">
    <property type="match status" value="1"/>
</dbReference>
<dbReference type="PANTHER" id="PTHR43775">
    <property type="entry name" value="FATTY ACID SYNTHASE"/>
    <property type="match status" value="1"/>
</dbReference>
<dbReference type="GO" id="GO:0004312">
    <property type="term" value="F:fatty acid synthase activity"/>
    <property type="evidence" value="ECO:0007669"/>
    <property type="project" value="TreeGrafter"/>
</dbReference>
<evidence type="ECO:0000313" key="11">
    <source>
        <dbReference type="Proteomes" id="UP000656042"/>
    </source>
</evidence>
<dbReference type="InterPro" id="IPR020841">
    <property type="entry name" value="PKS_Beta-ketoAc_synthase_dom"/>
</dbReference>
<dbReference type="Gene3D" id="3.30.70.3290">
    <property type="match status" value="1"/>
</dbReference>
<dbReference type="Pfam" id="PF02801">
    <property type="entry name" value="Ketoacyl-synt_C"/>
    <property type="match status" value="1"/>
</dbReference>
<dbReference type="InterPro" id="IPR032821">
    <property type="entry name" value="PKS_assoc"/>
</dbReference>
<keyword evidence="4" id="KW-0276">Fatty acid metabolism</keyword>
<evidence type="ECO:0000256" key="3">
    <source>
        <dbReference type="ARBA" id="ARBA00022679"/>
    </source>
</evidence>
<dbReference type="Pfam" id="PF00698">
    <property type="entry name" value="Acyl_transf_1"/>
    <property type="match status" value="1"/>
</dbReference>
<evidence type="ECO:0000256" key="5">
    <source>
        <dbReference type="ARBA" id="ARBA00023098"/>
    </source>
</evidence>
<dbReference type="SUPFAM" id="SSF55048">
    <property type="entry name" value="Probable ACP-binding domain of malonyl-CoA ACP transacylase"/>
    <property type="match status" value="1"/>
</dbReference>
<keyword evidence="1" id="KW-0596">Phosphopantetheine</keyword>
<evidence type="ECO:0000256" key="1">
    <source>
        <dbReference type="ARBA" id="ARBA00022450"/>
    </source>
</evidence>
<dbReference type="InterPro" id="IPR014031">
    <property type="entry name" value="Ketoacyl_synth_C"/>
</dbReference>
<dbReference type="GO" id="GO:0005886">
    <property type="term" value="C:plasma membrane"/>
    <property type="evidence" value="ECO:0007669"/>
    <property type="project" value="TreeGrafter"/>
</dbReference>
<dbReference type="GO" id="GO:0006633">
    <property type="term" value="P:fatty acid biosynthetic process"/>
    <property type="evidence" value="ECO:0007669"/>
    <property type="project" value="InterPro"/>
</dbReference>
<dbReference type="GO" id="GO:0031177">
    <property type="term" value="F:phosphopantetheine binding"/>
    <property type="evidence" value="ECO:0007669"/>
    <property type="project" value="InterPro"/>
</dbReference>
<keyword evidence="5" id="KW-0443">Lipid metabolism</keyword>
<dbReference type="Proteomes" id="UP000656042">
    <property type="component" value="Unassembled WGS sequence"/>
</dbReference>
<evidence type="ECO:0000256" key="6">
    <source>
        <dbReference type="ARBA" id="ARBA00023268"/>
    </source>
</evidence>
<dbReference type="PROSITE" id="PS52004">
    <property type="entry name" value="KS3_2"/>
    <property type="match status" value="1"/>
</dbReference>
<dbReference type="InterPro" id="IPR016036">
    <property type="entry name" value="Malonyl_transacylase_ACP-bd"/>
</dbReference>
<dbReference type="Gene3D" id="3.30.70.250">
    <property type="entry name" value="Malonyl-CoA ACP transacylase, ACP-binding"/>
    <property type="match status" value="1"/>
</dbReference>
<dbReference type="InterPro" id="IPR014030">
    <property type="entry name" value="Ketoacyl_synth_N"/>
</dbReference>
<feature type="domain" description="Ketosynthase family 3 (KS3)" evidence="9">
    <location>
        <begin position="6"/>
        <end position="430"/>
    </location>
</feature>
<sequence length="982" mass="102129">MTAVDEQDVAVIGMAGRFPGAADVDQFWDNLVAGVESVTGLSAADLRAAGVPPEARGHPRYVPMAALLDGHDLFDAGLFGYSPREAALMDPQHRVFLECAWTAMEHAGHDPARFPGAVGVYAGAAMNSYLYATGVAGQLRERPVATLVANDKDFLTSRVSYKLGLRGPSITVQTACSTSLVAVHTACQALLAGECDMALAGGVAVRVPQRAGYLSEPDGPLSPDGHTRAFDARAAGTMLGSGVGVVVVRPLAEALADGDTVHAVIKGSAVNNDGSAKADYTAPGLGGQADVVAEALSHAGVDAGTVGYVEAHGTGTPLGDPIEMTALSNVFRRATSRCGFCAVGSVKTNLGHLDAAAGVAGLIKAILAVRHGLVPPTVHFRAPNPRIDFAGSPFFVNTEPLPWPRRTGPRRAGVTSLGIGGTNAHVVLQEAPPPAASGPARSPALLVLSARTRSGLDAATAALRAHLDKHPETGIADVAHTLQAGRRMLGVRRAVPCHDRGEAVAALGAPPPATTVPAGPHPVVFLLPGGGSRRPPDLTDLVNAEPVFRTALHEGLDALHGLSDYDFAALTARGVADPPPEYARPSIQLPLLLIVCRAVAALWTSWGIRPAALLGHSLGEISAACLAGVLTLPGALDMVVARARLLESLPVGEMLSVALPVQRVRDLLADDLDLAAVNAPNNCVVSGPAGRIRALAARLTGDGVRCSVVAVRSAGHSRHLDPILQPYRAHVAGLTLRPPSVPFLSNLTGTWITDEQAVDPGYWTRQMRGTVRFSDAVGELLRHPGRMFLEAGPGWALSTLVRSHGMTGPSRTVVPSLPPQTAPGGARAALVGALGRMWQAGADVDWEGFAAPERRRRVPLPTYPFERRRHWFDGGPTPAGPAAEAAEPSAAPESSTEQIMAGLWRDMLGVPTLSVHDDFFQLGGTSLLVTEMMAAVNRTFGTELTTLTLMESPTAAGLAACVDAVRPPAVARRGGRDAEEAR</sequence>
<dbReference type="GO" id="GO:0005737">
    <property type="term" value="C:cytoplasm"/>
    <property type="evidence" value="ECO:0007669"/>
    <property type="project" value="TreeGrafter"/>
</dbReference>
<evidence type="ECO:0000313" key="10">
    <source>
        <dbReference type="EMBL" id="GGK76630.1"/>
    </source>
</evidence>
<dbReference type="FunFam" id="3.40.47.10:FF:000042">
    <property type="entry name" value="Polyketide synthase Pks13"/>
    <property type="match status" value="1"/>
</dbReference>
<dbReference type="PANTHER" id="PTHR43775:SF37">
    <property type="entry name" value="SI:DKEY-61P9.11"/>
    <property type="match status" value="1"/>
</dbReference>
<dbReference type="InterPro" id="IPR029058">
    <property type="entry name" value="AB_hydrolase_fold"/>
</dbReference>
<dbReference type="InterPro" id="IPR036736">
    <property type="entry name" value="ACP-like_sf"/>
</dbReference>
<feature type="domain" description="Carrier" evidence="8">
    <location>
        <begin position="891"/>
        <end position="966"/>
    </location>
</feature>
<dbReference type="SUPFAM" id="SSF53901">
    <property type="entry name" value="Thiolase-like"/>
    <property type="match status" value="1"/>
</dbReference>
<evidence type="ECO:0008006" key="12">
    <source>
        <dbReference type="Google" id="ProtNLM"/>
    </source>
</evidence>
<dbReference type="Pfam" id="PF00109">
    <property type="entry name" value="ketoacyl-synt"/>
    <property type="match status" value="1"/>
</dbReference>
<dbReference type="InterPro" id="IPR001227">
    <property type="entry name" value="Ac_transferase_dom_sf"/>
</dbReference>
<evidence type="ECO:0000259" key="9">
    <source>
        <dbReference type="PROSITE" id="PS52004"/>
    </source>
</evidence>
<dbReference type="EMBL" id="BMMX01000001">
    <property type="protein sequence ID" value="GGK76630.1"/>
    <property type="molecule type" value="Genomic_DNA"/>
</dbReference>
<evidence type="ECO:0000256" key="2">
    <source>
        <dbReference type="ARBA" id="ARBA00022553"/>
    </source>
</evidence>
<feature type="compositionally biased region" description="Low complexity" evidence="7">
    <location>
        <begin position="874"/>
        <end position="895"/>
    </location>
</feature>
<comment type="caution">
    <text evidence="10">The sequence shown here is derived from an EMBL/GenBank/DDBJ whole genome shotgun (WGS) entry which is preliminary data.</text>
</comment>
<proteinExistence type="predicted"/>
<dbReference type="InterPro" id="IPR018201">
    <property type="entry name" value="Ketoacyl_synth_AS"/>
</dbReference>
<dbReference type="PROSITE" id="PS00606">
    <property type="entry name" value="KS3_1"/>
    <property type="match status" value="1"/>
</dbReference>
<feature type="region of interest" description="Disordered" evidence="7">
    <location>
        <begin position="869"/>
        <end position="895"/>
    </location>
</feature>
<keyword evidence="3" id="KW-0808">Transferase</keyword>
<evidence type="ECO:0000256" key="7">
    <source>
        <dbReference type="SAM" id="MobiDB-lite"/>
    </source>
</evidence>
<dbReference type="InterPro" id="IPR020806">
    <property type="entry name" value="PKS_PP-bd"/>
</dbReference>
<dbReference type="GO" id="GO:0071770">
    <property type="term" value="P:DIM/DIP cell wall layer assembly"/>
    <property type="evidence" value="ECO:0007669"/>
    <property type="project" value="TreeGrafter"/>
</dbReference>
<keyword evidence="6" id="KW-0511">Multifunctional enzyme</keyword>
<dbReference type="CDD" id="cd00833">
    <property type="entry name" value="PKS"/>
    <property type="match status" value="1"/>
</dbReference>
<dbReference type="SMART" id="SM00825">
    <property type="entry name" value="PKS_KS"/>
    <property type="match status" value="1"/>
</dbReference>
<dbReference type="SUPFAM" id="SSF52151">
    <property type="entry name" value="FabD/lysophospholipase-like"/>
    <property type="match status" value="1"/>
</dbReference>
<dbReference type="InterPro" id="IPR014043">
    <property type="entry name" value="Acyl_transferase_dom"/>
</dbReference>
<evidence type="ECO:0000259" key="8">
    <source>
        <dbReference type="PROSITE" id="PS50075"/>
    </source>
</evidence>
<dbReference type="SUPFAM" id="SSF47336">
    <property type="entry name" value="ACP-like"/>
    <property type="match status" value="1"/>
</dbReference>
<organism evidence="10 11">
    <name type="scientific">Mangrovihabitans endophyticus</name>
    <dbReference type="NCBI Taxonomy" id="1751298"/>
    <lineage>
        <taxon>Bacteria</taxon>
        <taxon>Bacillati</taxon>
        <taxon>Actinomycetota</taxon>
        <taxon>Actinomycetes</taxon>
        <taxon>Micromonosporales</taxon>
        <taxon>Micromonosporaceae</taxon>
        <taxon>Mangrovihabitans</taxon>
    </lineage>
</organism>
<dbReference type="Pfam" id="PF16197">
    <property type="entry name" value="KAsynt_C_assoc"/>
    <property type="match status" value="1"/>
</dbReference>